<dbReference type="AlphaFoldDB" id="A0A4Y7WMY7"/>
<protein>
    <recommendedName>
        <fullName evidence="3">Lipoprotein</fullName>
    </recommendedName>
</protein>
<evidence type="ECO:0008006" key="3">
    <source>
        <dbReference type="Google" id="ProtNLM"/>
    </source>
</evidence>
<dbReference type="RefSeq" id="WP_134259045.1">
    <property type="nucleotide sequence ID" value="NZ_LDIM01000006.1"/>
</dbReference>
<proteinExistence type="predicted"/>
<evidence type="ECO:0000313" key="1">
    <source>
        <dbReference type="EMBL" id="TES49654.1"/>
    </source>
</evidence>
<sequence>MVKSKILLAIVIALIVGGCGQMDSSPEEETEKTPAEMDPADLPKIDAFQNEYSRELMVSTEPVAEGYYLMRSKIDAFTIWFPEEAVFMDNASGVDGDHYEKISFAYENEEENRGYLIDFQYNYSGYAERPDWLLDNLRDRWSYEEEWKEIEGEHGHIYYGYTIEEFKGHQNHVFMGYKVSSQEAPQGIQFLYIASCVDKGVESCQIELEEEEKYLLRWVKSIEFSGTRSNGDETNGD</sequence>
<evidence type="ECO:0000313" key="2">
    <source>
        <dbReference type="Proteomes" id="UP000298210"/>
    </source>
</evidence>
<dbReference type="Proteomes" id="UP000298210">
    <property type="component" value="Unassembled WGS sequence"/>
</dbReference>
<accession>A0A4Y7WMY7</accession>
<dbReference type="EMBL" id="SNUX01000002">
    <property type="protein sequence ID" value="TES49654.1"/>
    <property type="molecule type" value="Genomic_DNA"/>
</dbReference>
<reference evidence="1 2" key="1">
    <citation type="submission" date="2019-03" db="EMBL/GenBank/DDBJ databases">
        <authorList>
            <person name="Liu G."/>
        </authorList>
    </citation>
    <scope>NUCLEOTIDE SEQUENCE [LARGE SCALE GENOMIC DNA]</scope>
    <source>
        <strain evidence="1 2">DSM 19099</strain>
    </source>
</reference>
<comment type="caution">
    <text evidence="1">The sequence shown here is derived from an EMBL/GenBank/DDBJ whole genome shotgun (WGS) entry which is preliminary data.</text>
</comment>
<dbReference type="PROSITE" id="PS51257">
    <property type="entry name" value="PROKAR_LIPOPROTEIN"/>
    <property type="match status" value="1"/>
</dbReference>
<organism evidence="1 2">
    <name type="scientific">Shouchella lehensis</name>
    <dbReference type="NCBI Taxonomy" id="300825"/>
    <lineage>
        <taxon>Bacteria</taxon>
        <taxon>Bacillati</taxon>
        <taxon>Bacillota</taxon>
        <taxon>Bacilli</taxon>
        <taxon>Bacillales</taxon>
        <taxon>Bacillaceae</taxon>
        <taxon>Shouchella</taxon>
    </lineage>
</organism>
<gene>
    <name evidence="1" type="ORF">E2L03_09345</name>
</gene>
<name>A0A4Y7WMY7_9BACI</name>